<evidence type="ECO:0000256" key="2">
    <source>
        <dbReference type="ARBA" id="ARBA00022842"/>
    </source>
</evidence>
<dbReference type="PANTHER" id="PTHR24093">
    <property type="entry name" value="CATION TRANSPORTING ATPASE"/>
    <property type="match status" value="1"/>
</dbReference>
<dbReference type="EMBL" id="JAINDJ010000008">
    <property type="protein sequence ID" value="KAG9440054.1"/>
    <property type="molecule type" value="Genomic_DNA"/>
</dbReference>
<keyword evidence="3" id="KW-0472">Membrane</keyword>
<sequence length="196" mass="21198">MVAAVASLVLGIKTEGIKEGWYDGGSILFAVILVIVFTSISMKLSHDHRIPYSPFQVIRGGRRIYVSIFDLVVGDVVPLKIGDQVPVDGILISGHSLAIDESSMTGESKIIHKDQKAPFLMSGCKVVDGYSYMLVCLNGVATFIGIVGLLVAVFVLVVLLVRYFTAHTENTEGFVQFKAGKTSFSTAVCLWILLVT</sequence>
<dbReference type="SUPFAM" id="SSF81665">
    <property type="entry name" value="Calcium ATPase, transmembrane domain M"/>
    <property type="match status" value="1"/>
</dbReference>
<dbReference type="Proteomes" id="UP000825729">
    <property type="component" value="Unassembled WGS sequence"/>
</dbReference>
<keyword evidence="3" id="KW-0812">Transmembrane</keyword>
<accession>A0AAV7DUZ1</accession>
<evidence type="ECO:0000313" key="6">
    <source>
        <dbReference type="Proteomes" id="UP000825729"/>
    </source>
</evidence>
<organism evidence="5 6">
    <name type="scientific">Aristolochia fimbriata</name>
    <name type="common">White veined hardy Dutchman's pipe vine</name>
    <dbReference type="NCBI Taxonomy" id="158543"/>
    <lineage>
        <taxon>Eukaryota</taxon>
        <taxon>Viridiplantae</taxon>
        <taxon>Streptophyta</taxon>
        <taxon>Embryophyta</taxon>
        <taxon>Tracheophyta</taxon>
        <taxon>Spermatophyta</taxon>
        <taxon>Magnoliopsida</taxon>
        <taxon>Magnoliidae</taxon>
        <taxon>Piperales</taxon>
        <taxon>Aristolochiaceae</taxon>
        <taxon>Aristolochia</taxon>
    </lineage>
</organism>
<evidence type="ECO:0000259" key="4">
    <source>
        <dbReference type="Pfam" id="PF00122"/>
    </source>
</evidence>
<gene>
    <name evidence="5" type="ORF">H6P81_020219</name>
</gene>
<dbReference type="InterPro" id="IPR008250">
    <property type="entry name" value="ATPase_P-typ_transduc_dom_A_sf"/>
</dbReference>
<comment type="subcellular location">
    <subcellularLocation>
        <location evidence="1">Endomembrane system</location>
        <topology evidence="1">Multi-pass membrane protein</topology>
    </subcellularLocation>
</comment>
<dbReference type="InterPro" id="IPR023298">
    <property type="entry name" value="ATPase_P-typ_TM_dom_sf"/>
</dbReference>
<dbReference type="FunFam" id="2.70.150.10:FF:000134">
    <property type="entry name" value="Calcium-transporting ATPase"/>
    <property type="match status" value="1"/>
</dbReference>
<dbReference type="Gene3D" id="2.70.150.10">
    <property type="entry name" value="Calcium-transporting ATPase, cytoplasmic transduction domain A"/>
    <property type="match status" value="1"/>
</dbReference>
<keyword evidence="6" id="KW-1185">Reference proteome</keyword>
<dbReference type="SUPFAM" id="SSF81653">
    <property type="entry name" value="Calcium ATPase, transduction domain A"/>
    <property type="match status" value="1"/>
</dbReference>
<dbReference type="Pfam" id="PF00122">
    <property type="entry name" value="E1-E2_ATPase"/>
    <property type="match status" value="1"/>
</dbReference>
<feature type="transmembrane region" description="Helical" evidence="3">
    <location>
        <begin position="26"/>
        <end position="44"/>
    </location>
</feature>
<dbReference type="GO" id="GO:0005388">
    <property type="term" value="F:P-type calcium transporter activity"/>
    <property type="evidence" value="ECO:0007669"/>
    <property type="project" value="TreeGrafter"/>
</dbReference>
<evidence type="ECO:0000313" key="5">
    <source>
        <dbReference type="EMBL" id="KAG9440054.1"/>
    </source>
</evidence>
<feature type="domain" description="P-type ATPase A" evidence="4">
    <location>
        <begin position="56"/>
        <end position="147"/>
    </location>
</feature>
<protein>
    <recommendedName>
        <fullName evidence="4">P-type ATPase A domain-containing protein</fullName>
    </recommendedName>
</protein>
<evidence type="ECO:0000256" key="3">
    <source>
        <dbReference type="SAM" id="Phobius"/>
    </source>
</evidence>
<dbReference type="PANTHER" id="PTHR24093:SF369">
    <property type="entry name" value="CALCIUM-TRANSPORTING ATPASE"/>
    <property type="match status" value="1"/>
</dbReference>
<dbReference type="GO" id="GO:0012505">
    <property type="term" value="C:endomembrane system"/>
    <property type="evidence" value="ECO:0007669"/>
    <property type="project" value="UniProtKB-SubCell"/>
</dbReference>
<evidence type="ECO:0000256" key="1">
    <source>
        <dbReference type="ARBA" id="ARBA00004127"/>
    </source>
</evidence>
<dbReference type="InterPro" id="IPR059000">
    <property type="entry name" value="ATPase_P-type_domA"/>
</dbReference>
<dbReference type="GO" id="GO:0005886">
    <property type="term" value="C:plasma membrane"/>
    <property type="evidence" value="ECO:0007669"/>
    <property type="project" value="TreeGrafter"/>
</dbReference>
<comment type="caution">
    <text evidence="5">The sequence shown here is derived from an EMBL/GenBank/DDBJ whole genome shotgun (WGS) entry which is preliminary data.</text>
</comment>
<keyword evidence="2" id="KW-0460">Magnesium</keyword>
<name>A0AAV7DUZ1_ARIFI</name>
<keyword evidence="3" id="KW-1133">Transmembrane helix</keyword>
<proteinExistence type="predicted"/>
<feature type="transmembrane region" description="Helical" evidence="3">
    <location>
        <begin position="130"/>
        <end position="161"/>
    </location>
</feature>
<dbReference type="AlphaFoldDB" id="A0AAV7DUZ1"/>
<reference evidence="5 6" key="1">
    <citation type="submission" date="2021-07" db="EMBL/GenBank/DDBJ databases">
        <title>The Aristolochia fimbriata genome: insights into angiosperm evolution, floral development and chemical biosynthesis.</title>
        <authorList>
            <person name="Jiao Y."/>
        </authorList>
    </citation>
    <scope>NUCLEOTIDE SEQUENCE [LARGE SCALE GENOMIC DNA]</scope>
    <source>
        <strain evidence="5">IBCAS-2021</strain>
        <tissue evidence="5">Leaf</tissue>
    </source>
</reference>